<sequence>MINSLEHTDDFEEAMRVRQIDENAWKGIPHLRLPMLGARGVYAIESAPGYVPLLFHSYFLWAGDPRVVCTYKVTRMSYEPDFCVRRVHLIQNCRIAFAAMCTLVKKGFGNRNDYASVQLQPVTRNYRDPDQLQSSYHTEFIRNAYLDEFIDRSLCPEEEQPQKTHVAENKFNFFGLADLSDAANPSMEYDEAKDARDLMKISLNGLNLFHYQAMSLDHPLLPLRRLRRVKISRNTRSILRRHFYEKTGRCIASYVQEGLTIVHPGVIHDEKLWDGKMRGRRDIRGYFYFT</sequence>
<proteinExistence type="inferred from homology"/>
<dbReference type="Proteomes" id="UP000268321">
    <property type="component" value="Unassembled WGS sequence"/>
</dbReference>
<gene>
    <name evidence="2" type="ORF">METBISCDRAFT_31411</name>
</gene>
<dbReference type="SUPFAM" id="SSF54637">
    <property type="entry name" value="Thioesterase/thiol ester dehydrase-isomerase"/>
    <property type="match status" value="1"/>
</dbReference>
<dbReference type="GO" id="GO:0047617">
    <property type="term" value="F:fatty acyl-CoA hydrolase activity"/>
    <property type="evidence" value="ECO:0007669"/>
    <property type="project" value="InterPro"/>
</dbReference>
<evidence type="ECO:0000313" key="2">
    <source>
        <dbReference type="EMBL" id="RKP29803.1"/>
    </source>
</evidence>
<dbReference type="InterPro" id="IPR042171">
    <property type="entry name" value="Acyl-CoA_hotdog"/>
</dbReference>
<dbReference type="PANTHER" id="PTHR11066">
    <property type="entry name" value="ACYL-COA THIOESTERASE"/>
    <property type="match status" value="1"/>
</dbReference>
<dbReference type="Gene3D" id="2.40.160.210">
    <property type="entry name" value="Acyl-CoA thioesterase, double hotdog domain"/>
    <property type="match status" value="1"/>
</dbReference>
<dbReference type="InterPro" id="IPR029069">
    <property type="entry name" value="HotDog_dom_sf"/>
</dbReference>
<dbReference type="GO" id="GO:0005782">
    <property type="term" value="C:peroxisomal matrix"/>
    <property type="evidence" value="ECO:0007669"/>
    <property type="project" value="TreeGrafter"/>
</dbReference>
<dbReference type="EMBL" id="ML004474">
    <property type="protein sequence ID" value="RKP29803.1"/>
    <property type="molecule type" value="Genomic_DNA"/>
</dbReference>
<dbReference type="OrthoDB" id="68328at2759"/>
<dbReference type="AlphaFoldDB" id="A0A4P9ZAM2"/>
<evidence type="ECO:0000313" key="3">
    <source>
        <dbReference type="Proteomes" id="UP000268321"/>
    </source>
</evidence>
<organism evidence="2 3">
    <name type="scientific">Metschnikowia bicuspidata</name>
    <dbReference type="NCBI Taxonomy" id="27322"/>
    <lineage>
        <taxon>Eukaryota</taxon>
        <taxon>Fungi</taxon>
        <taxon>Dikarya</taxon>
        <taxon>Ascomycota</taxon>
        <taxon>Saccharomycotina</taxon>
        <taxon>Pichiomycetes</taxon>
        <taxon>Metschnikowiaceae</taxon>
        <taxon>Metschnikowia</taxon>
    </lineage>
</organism>
<reference evidence="3" key="1">
    <citation type="journal article" date="2018" name="Nat. Microbiol.">
        <title>Leveraging single-cell genomics to expand the fungal tree of life.</title>
        <authorList>
            <person name="Ahrendt S.R."/>
            <person name="Quandt C.A."/>
            <person name="Ciobanu D."/>
            <person name="Clum A."/>
            <person name="Salamov A."/>
            <person name="Andreopoulos B."/>
            <person name="Cheng J.F."/>
            <person name="Woyke T."/>
            <person name="Pelin A."/>
            <person name="Henrissat B."/>
            <person name="Reynolds N.K."/>
            <person name="Benny G.L."/>
            <person name="Smith M.E."/>
            <person name="James T.Y."/>
            <person name="Grigoriev I.V."/>
        </authorList>
    </citation>
    <scope>NUCLEOTIDE SEQUENCE [LARGE SCALE GENOMIC DNA]</scope>
    <source>
        <strain evidence="3">Baker2002</strain>
    </source>
</reference>
<evidence type="ECO:0000256" key="1">
    <source>
        <dbReference type="ARBA" id="ARBA00006538"/>
    </source>
</evidence>
<name>A0A4P9ZAM2_9ASCO</name>
<protein>
    <submittedName>
        <fullName evidence="2">Uncharacterized protein</fullName>
    </submittedName>
</protein>
<dbReference type="GO" id="GO:0006637">
    <property type="term" value="P:acyl-CoA metabolic process"/>
    <property type="evidence" value="ECO:0007669"/>
    <property type="project" value="InterPro"/>
</dbReference>
<keyword evidence="3" id="KW-1185">Reference proteome</keyword>
<dbReference type="InterPro" id="IPR003703">
    <property type="entry name" value="Acyl_CoA_thio"/>
</dbReference>
<comment type="similarity">
    <text evidence="1">Belongs to the C/M/P thioester hydrolase family.</text>
</comment>
<accession>A0A4P9ZAM2</accession>
<dbReference type="PANTHER" id="PTHR11066:SF34">
    <property type="entry name" value="ACYL-COENZYME A THIOESTERASE 8"/>
    <property type="match status" value="1"/>
</dbReference>
<dbReference type="GO" id="GO:0009062">
    <property type="term" value="P:fatty acid catabolic process"/>
    <property type="evidence" value="ECO:0007669"/>
    <property type="project" value="TreeGrafter"/>
</dbReference>